<evidence type="ECO:0000313" key="3">
    <source>
        <dbReference type="Proteomes" id="UP000466442"/>
    </source>
</evidence>
<accession>A0A8S9XGC9</accession>
<comment type="caution">
    <text evidence="2">The sequence shown here is derived from an EMBL/GenBank/DDBJ whole genome shotgun (WGS) entry which is preliminary data.</text>
</comment>
<organism evidence="2 3">
    <name type="scientific">Apolygus lucorum</name>
    <name type="common">Small green plant bug</name>
    <name type="synonym">Lygocoris lucorum</name>
    <dbReference type="NCBI Taxonomy" id="248454"/>
    <lineage>
        <taxon>Eukaryota</taxon>
        <taxon>Metazoa</taxon>
        <taxon>Ecdysozoa</taxon>
        <taxon>Arthropoda</taxon>
        <taxon>Hexapoda</taxon>
        <taxon>Insecta</taxon>
        <taxon>Pterygota</taxon>
        <taxon>Neoptera</taxon>
        <taxon>Paraneoptera</taxon>
        <taxon>Hemiptera</taxon>
        <taxon>Heteroptera</taxon>
        <taxon>Panheteroptera</taxon>
        <taxon>Cimicomorpha</taxon>
        <taxon>Miridae</taxon>
        <taxon>Mirini</taxon>
        <taxon>Apolygus</taxon>
    </lineage>
</organism>
<feature type="compositionally biased region" description="Basic residues" evidence="1">
    <location>
        <begin position="309"/>
        <end position="327"/>
    </location>
</feature>
<reference evidence="2" key="1">
    <citation type="journal article" date="2021" name="Mol. Ecol. Resour.">
        <title>Apolygus lucorum genome provides insights into omnivorousness and mesophyll feeding.</title>
        <authorList>
            <person name="Liu Y."/>
            <person name="Liu H."/>
            <person name="Wang H."/>
            <person name="Huang T."/>
            <person name="Liu B."/>
            <person name="Yang B."/>
            <person name="Yin L."/>
            <person name="Li B."/>
            <person name="Zhang Y."/>
            <person name="Zhang S."/>
            <person name="Jiang F."/>
            <person name="Zhang X."/>
            <person name="Ren Y."/>
            <person name="Wang B."/>
            <person name="Wang S."/>
            <person name="Lu Y."/>
            <person name="Wu K."/>
            <person name="Fan W."/>
            <person name="Wang G."/>
        </authorList>
    </citation>
    <scope>NUCLEOTIDE SEQUENCE</scope>
    <source>
        <strain evidence="2">12Hb</strain>
    </source>
</reference>
<feature type="compositionally biased region" description="Basic residues" evidence="1">
    <location>
        <begin position="110"/>
        <end position="119"/>
    </location>
</feature>
<feature type="compositionally biased region" description="Basic and acidic residues" evidence="1">
    <location>
        <begin position="120"/>
        <end position="132"/>
    </location>
</feature>
<name>A0A8S9XGC9_APOLU</name>
<proteinExistence type="predicted"/>
<protein>
    <submittedName>
        <fullName evidence="2">Uncharacterized protein</fullName>
    </submittedName>
</protein>
<gene>
    <name evidence="2" type="ORF">GE061_016086</name>
</gene>
<dbReference type="AlphaFoldDB" id="A0A8S9XGC9"/>
<feature type="compositionally biased region" description="Basic and acidic residues" evidence="1">
    <location>
        <begin position="1"/>
        <end position="15"/>
    </location>
</feature>
<feature type="region of interest" description="Disordered" evidence="1">
    <location>
        <begin position="1"/>
        <end position="187"/>
    </location>
</feature>
<dbReference type="EMBL" id="WIXP02000007">
    <property type="protein sequence ID" value="KAF6207639.1"/>
    <property type="molecule type" value="Genomic_DNA"/>
</dbReference>
<feature type="region of interest" description="Disordered" evidence="1">
    <location>
        <begin position="270"/>
        <end position="327"/>
    </location>
</feature>
<keyword evidence="3" id="KW-1185">Reference proteome</keyword>
<evidence type="ECO:0000256" key="1">
    <source>
        <dbReference type="SAM" id="MobiDB-lite"/>
    </source>
</evidence>
<feature type="compositionally biased region" description="Basic residues" evidence="1">
    <location>
        <begin position="156"/>
        <end position="170"/>
    </location>
</feature>
<sequence>MDNKKVQQEGQDTRRRTTRRYNKKDNKTQEEGQQEGQQDTRRRTTRRYNKKDNKTQEEGQQEGTTRRTTRHKKKVQQEGQQDTRRRTTRRYNKKDNKTQEEGQQEGTTRRTTRHKKKDNKKVQQEGQQDTRRRTTRRYNKKDNKTQEEGQQEGTRRRTTRRTTRHKKKDNKKAGDPCNPGALSKPPSTLATTFAAQRKLHDKEEALSIRRRKLPTYAEVTKSQPASSPHCSSAACHHSSKEADTIDLNFRYLRSRRTRPEQASLMEHLADRHPKDQEKGSGGSGVLPLQKQSTVRGVHPELCGDCPHISQRRNKRRERVRRPISSHN</sequence>
<dbReference type="Proteomes" id="UP000466442">
    <property type="component" value="Unassembled WGS sequence"/>
</dbReference>
<evidence type="ECO:0000313" key="2">
    <source>
        <dbReference type="EMBL" id="KAF6207639.1"/>
    </source>
</evidence>